<dbReference type="InterPro" id="IPR037504">
    <property type="entry name" value="PSI_induc_2"/>
</dbReference>
<evidence type="ECO:0008006" key="5">
    <source>
        <dbReference type="Google" id="ProtNLM"/>
    </source>
</evidence>
<protein>
    <recommendedName>
        <fullName evidence="5">Fibroin-3 related protein</fullName>
    </recommendedName>
</protein>
<evidence type="ECO:0000256" key="2">
    <source>
        <dbReference type="SAM" id="Phobius"/>
    </source>
</evidence>
<comment type="caution">
    <text evidence="3">The sequence shown here is derived from an EMBL/GenBank/DDBJ whole genome shotgun (WGS) entry which is preliminary data.</text>
</comment>
<reference evidence="3" key="1">
    <citation type="journal article" date="2020" name="Phytopathology">
        <title>Genome Sequence Resources of Colletotrichum truncatum, C. plurivorum, C. musicola, and C. sojae: Four Species Pathogenic to Soybean (Glycine max).</title>
        <authorList>
            <person name="Rogerio F."/>
            <person name="Boufleur T.R."/>
            <person name="Ciampi-Guillardi M."/>
            <person name="Sukno S.A."/>
            <person name="Thon M.R."/>
            <person name="Massola Junior N.S."/>
            <person name="Baroncelli R."/>
        </authorList>
    </citation>
    <scope>NUCLEOTIDE SEQUENCE</scope>
    <source>
        <strain evidence="3">LFN00145</strain>
    </source>
</reference>
<feature type="region of interest" description="Disordered" evidence="1">
    <location>
        <begin position="322"/>
        <end position="550"/>
    </location>
</feature>
<keyword evidence="2" id="KW-0472">Membrane</keyword>
<feature type="compositionally biased region" description="Polar residues" evidence="1">
    <location>
        <begin position="460"/>
        <end position="477"/>
    </location>
</feature>
<gene>
    <name evidence="3" type="ORF">CPLU01_13510</name>
</gene>
<feature type="compositionally biased region" description="Polar residues" evidence="1">
    <location>
        <begin position="485"/>
        <end position="508"/>
    </location>
</feature>
<keyword evidence="4" id="KW-1185">Reference proteome</keyword>
<feature type="compositionally biased region" description="Low complexity" evidence="1">
    <location>
        <begin position="255"/>
        <end position="265"/>
    </location>
</feature>
<feature type="compositionally biased region" description="Low complexity" evidence="1">
    <location>
        <begin position="432"/>
        <end position="452"/>
    </location>
</feature>
<dbReference type="PANTHER" id="PTHR40018:SF1">
    <property type="entry name" value="[PSI+] INDUCTION PROTEIN 2"/>
    <property type="match status" value="1"/>
</dbReference>
<dbReference type="PANTHER" id="PTHR40018">
    <property type="entry name" value="[PSI+] INDUCTION PROTEIN 2"/>
    <property type="match status" value="1"/>
</dbReference>
<dbReference type="Proteomes" id="UP000654918">
    <property type="component" value="Unassembled WGS sequence"/>
</dbReference>
<dbReference type="EMBL" id="WIGO01000313">
    <property type="protein sequence ID" value="KAF6817687.1"/>
    <property type="molecule type" value="Genomic_DNA"/>
</dbReference>
<dbReference type="AlphaFoldDB" id="A0A8H6JRE9"/>
<feature type="region of interest" description="Disordered" evidence="1">
    <location>
        <begin position="179"/>
        <end position="281"/>
    </location>
</feature>
<dbReference type="GO" id="GO:0005886">
    <property type="term" value="C:plasma membrane"/>
    <property type="evidence" value="ECO:0007669"/>
    <property type="project" value="TreeGrafter"/>
</dbReference>
<evidence type="ECO:0000313" key="3">
    <source>
        <dbReference type="EMBL" id="KAF6817687.1"/>
    </source>
</evidence>
<dbReference type="GO" id="GO:0005935">
    <property type="term" value="C:cellular bud neck"/>
    <property type="evidence" value="ECO:0007669"/>
    <property type="project" value="TreeGrafter"/>
</dbReference>
<organism evidence="3 4">
    <name type="scientific">Colletotrichum plurivorum</name>
    <dbReference type="NCBI Taxonomy" id="2175906"/>
    <lineage>
        <taxon>Eukaryota</taxon>
        <taxon>Fungi</taxon>
        <taxon>Dikarya</taxon>
        <taxon>Ascomycota</taxon>
        <taxon>Pezizomycotina</taxon>
        <taxon>Sordariomycetes</taxon>
        <taxon>Hypocreomycetidae</taxon>
        <taxon>Glomerellales</taxon>
        <taxon>Glomerellaceae</taxon>
        <taxon>Colletotrichum</taxon>
        <taxon>Colletotrichum orchidearum species complex</taxon>
    </lineage>
</organism>
<accession>A0A8H6JRE9</accession>
<keyword evidence="2" id="KW-0812">Transmembrane</keyword>
<proteinExistence type="predicted"/>
<evidence type="ECO:0000313" key="4">
    <source>
        <dbReference type="Proteomes" id="UP000654918"/>
    </source>
</evidence>
<feature type="transmembrane region" description="Helical" evidence="2">
    <location>
        <begin position="65"/>
        <end position="86"/>
    </location>
</feature>
<evidence type="ECO:0000256" key="1">
    <source>
        <dbReference type="SAM" id="MobiDB-lite"/>
    </source>
</evidence>
<name>A0A8H6JRE9_9PEZI</name>
<keyword evidence="2" id="KW-1133">Transmembrane helix</keyword>
<sequence>MPTIDVAMARSLRGGVWGSVMSSITASVERRQIMSTVENAGNQINDIKTALSSWDNCMSVNFCKWPVIGVMIVVGLIIFSILWCIIRCACCGLSCCCQCCYCLKCCGNCCGCCDTPKGTPHKYLDEPYGPTDQGYKSQAPMNAPVAPFLQNQPTHAAHSTAPAPMPAPAVASPPQYAEFDVSKSGSNAPGGEDALPAMPSWEGAGSKKVAVEEEVELEQMKKPAASPNPQSVPLMAPNAMSHPNSPMPGDRSPYGQGSQAGAASGYFTNANQPADPYAANGQGFNNYDNGYGQSTSSFGVDQGYGAGAAAAAGGMVGGMAMAQGRRTPHGEFNNGYGPQRGQTYPPPQQEYDQGYSDYEQGGYGMGRPPRNGPSPAPVPRSFTAPPRNGPSPAPAGYRRSPAPDYRGPSAPPSDYRRSPAPPNDYRRSPAPQNDYGYDQQDQYANDGYNRQQYGGGQRQFSSESTRPLAQPQRSFTADNPPLSPDLQNSGGFDFQSGYSRPQQYNYNRGPSGAQQLHEEPEEEQRPPQSSGGTYPGYKAYQPTKEGWSGV</sequence>